<keyword evidence="3" id="KW-1185">Reference proteome</keyword>
<evidence type="ECO:0000256" key="1">
    <source>
        <dbReference type="SAM" id="SignalP"/>
    </source>
</evidence>
<comment type="caution">
    <text evidence="2">The sequence shown here is derived from an EMBL/GenBank/DDBJ whole genome shotgun (WGS) entry which is preliminary data.</text>
</comment>
<name>A0ABP8IU64_9BACT</name>
<evidence type="ECO:0000313" key="3">
    <source>
        <dbReference type="Proteomes" id="UP001500454"/>
    </source>
</evidence>
<sequence>MKASALYTLLLSALLASSCQTDDDTKPQVSGVAGYWTVTKLECYCPANAPVPNEALELDAAGNATRYLNGQVVQTGTYELSTGAAACETNAPVITFSWTSLTPGATYTLSGDVLVIDYGLCFDAPRYTYSRTNSR</sequence>
<evidence type="ECO:0000313" key="2">
    <source>
        <dbReference type="EMBL" id="GAA4373450.1"/>
    </source>
</evidence>
<proteinExistence type="predicted"/>
<dbReference type="EMBL" id="BAABHA010000001">
    <property type="protein sequence ID" value="GAA4373450.1"/>
    <property type="molecule type" value="Genomic_DNA"/>
</dbReference>
<accession>A0ABP8IU64</accession>
<dbReference type="RefSeq" id="WP_345220896.1">
    <property type="nucleotide sequence ID" value="NZ_BAABHA010000001.1"/>
</dbReference>
<dbReference type="PROSITE" id="PS51257">
    <property type="entry name" value="PROKAR_LIPOPROTEIN"/>
    <property type="match status" value="1"/>
</dbReference>
<keyword evidence="1" id="KW-0732">Signal</keyword>
<reference evidence="3" key="1">
    <citation type="journal article" date="2019" name="Int. J. Syst. Evol. Microbiol.">
        <title>The Global Catalogue of Microorganisms (GCM) 10K type strain sequencing project: providing services to taxonomists for standard genome sequencing and annotation.</title>
        <authorList>
            <consortium name="The Broad Institute Genomics Platform"/>
            <consortium name="The Broad Institute Genome Sequencing Center for Infectious Disease"/>
            <person name="Wu L."/>
            <person name="Ma J."/>
        </authorList>
    </citation>
    <scope>NUCLEOTIDE SEQUENCE [LARGE SCALE GENOMIC DNA]</scope>
    <source>
        <strain evidence="3">JCM 17924</strain>
    </source>
</reference>
<gene>
    <name evidence="2" type="ORF">GCM10023186_04040</name>
</gene>
<protein>
    <recommendedName>
        <fullName evidence="4">Lipocalin-like domain-containing protein</fullName>
    </recommendedName>
</protein>
<evidence type="ECO:0008006" key="4">
    <source>
        <dbReference type="Google" id="ProtNLM"/>
    </source>
</evidence>
<feature type="chain" id="PRO_5045825304" description="Lipocalin-like domain-containing protein" evidence="1">
    <location>
        <begin position="22"/>
        <end position="135"/>
    </location>
</feature>
<organism evidence="2 3">
    <name type="scientific">Hymenobacter koreensis</name>
    <dbReference type="NCBI Taxonomy" id="1084523"/>
    <lineage>
        <taxon>Bacteria</taxon>
        <taxon>Pseudomonadati</taxon>
        <taxon>Bacteroidota</taxon>
        <taxon>Cytophagia</taxon>
        <taxon>Cytophagales</taxon>
        <taxon>Hymenobacteraceae</taxon>
        <taxon>Hymenobacter</taxon>
    </lineage>
</organism>
<dbReference type="Proteomes" id="UP001500454">
    <property type="component" value="Unassembled WGS sequence"/>
</dbReference>
<feature type="signal peptide" evidence="1">
    <location>
        <begin position="1"/>
        <end position="21"/>
    </location>
</feature>